<organism evidence="22">
    <name type="scientific">mine drainage metagenome</name>
    <dbReference type="NCBI Taxonomy" id="410659"/>
    <lineage>
        <taxon>unclassified sequences</taxon>
        <taxon>metagenomes</taxon>
        <taxon>ecological metagenomes</taxon>
    </lineage>
</organism>
<protein>
    <recommendedName>
        <fullName evidence="6">Phenylalanine--tRNA ligase beta subunit</fullName>
        <ecNumber evidence="5">6.1.1.20</ecNumber>
    </recommendedName>
    <alternativeName>
        <fullName evidence="17">Phenylalanyl-tRNA synthetase beta subunit</fullName>
    </alternativeName>
</protein>
<dbReference type="Gene3D" id="3.30.930.10">
    <property type="entry name" value="Bira Bifunctional Protein, Domain 2"/>
    <property type="match status" value="1"/>
</dbReference>
<evidence type="ECO:0000259" key="19">
    <source>
        <dbReference type="PROSITE" id="PS50886"/>
    </source>
</evidence>
<keyword evidence="10" id="KW-0479">Metal-binding</keyword>
<evidence type="ECO:0000256" key="12">
    <source>
        <dbReference type="ARBA" id="ARBA00022840"/>
    </source>
</evidence>
<feature type="domain" description="B5" evidence="21">
    <location>
        <begin position="405"/>
        <end position="484"/>
    </location>
</feature>
<evidence type="ECO:0000256" key="9">
    <source>
        <dbReference type="ARBA" id="ARBA00022598"/>
    </source>
</evidence>
<dbReference type="GO" id="GO:0005524">
    <property type="term" value="F:ATP binding"/>
    <property type="evidence" value="ECO:0007669"/>
    <property type="project" value="UniProtKB-KW"/>
</dbReference>
<dbReference type="Pfam" id="PF01588">
    <property type="entry name" value="tRNA_bind"/>
    <property type="match status" value="1"/>
</dbReference>
<dbReference type="SUPFAM" id="SSF46955">
    <property type="entry name" value="Putative DNA-binding domain"/>
    <property type="match status" value="1"/>
</dbReference>
<dbReference type="InterPro" id="IPR036690">
    <property type="entry name" value="Fdx_antiC-bd_sf"/>
</dbReference>
<evidence type="ECO:0000256" key="10">
    <source>
        <dbReference type="ARBA" id="ARBA00022723"/>
    </source>
</evidence>
<reference evidence="22" key="1">
    <citation type="submission" date="2016-10" db="EMBL/GenBank/DDBJ databases">
        <title>Sequence of Gallionella enrichment culture.</title>
        <authorList>
            <person name="Poehlein A."/>
            <person name="Muehling M."/>
            <person name="Daniel R."/>
        </authorList>
    </citation>
    <scope>NUCLEOTIDE SEQUENCE</scope>
</reference>
<dbReference type="FunFam" id="2.40.50.140:FF:000045">
    <property type="entry name" value="Phenylalanine--tRNA ligase beta subunit"/>
    <property type="match status" value="1"/>
</dbReference>
<comment type="subunit">
    <text evidence="4">Tetramer of two alpha and two beta subunits.</text>
</comment>
<dbReference type="EC" id="6.1.1.20" evidence="5"/>
<sequence>MQVPESWLRQFCSPDLSSEQIADSLTMAGLEVEDMRSAAPPFSGVVVGEVLKVDPHPDADRLRVCLVGVGSDAPLQIVCGAPNVAVGMKAPCARIGATLPPAADGGRPLHIGPATMRGVSSQGMLCSAKELGLSSDHAGLLALQPDLKPGLDLRQALDLDDCIFTIKLTPNLGHCLSVFGVARELAAVTGAPLVQPQFPAISPAIADTQPVHIAAADLCGRFSGRLIRGVNAHATTPAWMRQRLERAGQRSISALVDISNYIMLELGRPSHVFDLDKIEGGLEVRWGRAGESLELLNGQTVEVDEQVGVIAAGRGIESLAGIMGGEATAVTLDTRNVYVEAAFWWPDAIRGRARRYNFSTDAAARFERGVDYATTVQHAERITQLVLEICGGQAGPMSDQQIALPERKPVRMRMARCAKVIGMAIGADDAAKIFTRLGLPFRQEGQAQEATFIVEPPSYRFDLEIEEDLIEEVARIHGYARIPAAPPLASARMLPAAEGRRSMHQLRLALANLAYQETISFSFAEPEWEADLAGNADPIRLLNPIAAQASAMRSTLFGSLLQALRLNLNHKARRVRIFELGRVFLRSQRLADPAQPGSLDQPTRIGGLAYGPIWPTGWAQPERLVDFFDVKGDVEQLCAGSGRLRFEPNRHPALHPGRCAAVLLDEQVVGTIGELHPRLVLKYGLHHAPIVFELDAAILQRQAMPSLQPVARTPAAQRDLAFVLDPAISAARFLRVADTARAADARCGIIAKSVIFDVFQPRDQEGLQGKSIALRLTLQADETLTDAQADAACAGIVEAMQRELGARLRA</sequence>
<evidence type="ECO:0000256" key="17">
    <source>
        <dbReference type="ARBA" id="ARBA00033189"/>
    </source>
</evidence>
<feature type="domain" description="FDX-ACB" evidence="20">
    <location>
        <begin position="711"/>
        <end position="809"/>
    </location>
</feature>
<dbReference type="GO" id="GO:0004826">
    <property type="term" value="F:phenylalanine-tRNA ligase activity"/>
    <property type="evidence" value="ECO:0007669"/>
    <property type="project" value="UniProtKB-EC"/>
</dbReference>
<dbReference type="SUPFAM" id="SSF55681">
    <property type="entry name" value="Class II aaRS and biotin synthetases"/>
    <property type="match status" value="1"/>
</dbReference>
<evidence type="ECO:0000259" key="20">
    <source>
        <dbReference type="PROSITE" id="PS51447"/>
    </source>
</evidence>
<comment type="subcellular location">
    <subcellularLocation>
        <location evidence="2">Cytoplasm</location>
    </subcellularLocation>
</comment>
<evidence type="ECO:0000313" key="22">
    <source>
        <dbReference type="EMBL" id="OIQ87655.1"/>
    </source>
</evidence>
<keyword evidence="8" id="KW-0820">tRNA-binding</keyword>
<dbReference type="PANTHER" id="PTHR10947">
    <property type="entry name" value="PHENYLALANYL-TRNA SYNTHETASE BETA CHAIN AND LEUCINE-RICH REPEAT-CONTAINING PROTEIN 47"/>
    <property type="match status" value="1"/>
</dbReference>
<dbReference type="HAMAP" id="MF_00283">
    <property type="entry name" value="Phe_tRNA_synth_beta1"/>
    <property type="match status" value="1"/>
</dbReference>
<dbReference type="InterPro" id="IPR009061">
    <property type="entry name" value="DNA-bd_dom_put_sf"/>
</dbReference>
<evidence type="ECO:0000256" key="18">
    <source>
        <dbReference type="ARBA" id="ARBA00049255"/>
    </source>
</evidence>
<evidence type="ECO:0000256" key="7">
    <source>
        <dbReference type="ARBA" id="ARBA00022490"/>
    </source>
</evidence>
<evidence type="ECO:0000256" key="14">
    <source>
        <dbReference type="ARBA" id="ARBA00022884"/>
    </source>
</evidence>
<dbReference type="CDD" id="cd02796">
    <property type="entry name" value="tRNA_bind_bactPheRS"/>
    <property type="match status" value="1"/>
</dbReference>
<comment type="cofactor">
    <cofactor evidence="1">
        <name>Mg(2+)</name>
        <dbReference type="ChEBI" id="CHEBI:18420"/>
    </cofactor>
</comment>
<gene>
    <name evidence="22" type="primary">pheT_9</name>
    <name evidence="22" type="ORF">GALL_304630</name>
</gene>
<dbReference type="GO" id="GO:0009328">
    <property type="term" value="C:phenylalanine-tRNA ligase complex"/>
    <property type="evidence" value="ECO:0007669"/>
    <property type="project" value="TreeGrafter"/>
</dbReference>
<proteinExistence type="inferred from homology"/>
<keyword evidence="7" id="KW-0963">Cytoplasm</keyword>
<dbReference type="SMART" id="SM00896">
    <property type="entry name" value="FDX-ACB"/>
    <property type="match status" value="1"/>
</dbReference>
<dbReference type="AlphaFoldDB" id="A0A1J5R6H8"/>
<keyword evidence="16" id="KW-0030">Aminoacyl-tRNA synthetase</keyword>
<dbReference type="Pfam" id="PF03484">
    <property type="entry name" value="B5"/>
    <property type="match status" value="1"/>
</dbReference>
<dbReference type="NCBIfam" id="TIGR00472">
    <property type="entry name" value="pheT_bact"/>
    <property type="match status" value="1"/>
</dbReference>
<evidence type="ECO:0000256" key="4">
    <source>
        <dbReference type="ARBA" id="ARBA00011209"/>
    </source>
</evidence>
<dbReference type="Pfam" id="PF03483">
    <property type="entry name" value="B3_4"/>
    <property type="match status" value="1"/>
</dbReference>
<keyword evidence="13" id="KW-0460">Magnesium</keyword>
<dbReference type="PROSITE" id="PS51483">
    <property type="entry name" value="B5"/>
    <property type="match status" value="1"/>
</dbReference>
<keyword evidence="11" id="KW-0547">Nucleotide-binding</keyword>
<dbReference type="Gene3D" id="3.50.40.10">
    <property type="entry name" value="Phenylalanyl-trna Synthetase, Chain B, domain 3"/>
    <property type="match status" value="1"/>
</dbReference>
<dbReference type="InterPro" id="IPR045864">
    <property type="entry name" value="aa-tRNA-synth_II/BPL/LPL"/>
</dbReference>
<dbReference type="SMART" id="SM00874">
    <property type="entry name" value="B5"/>
    <property type="match status" value="1"/>
</dbReference>
<evidence type="ECO:0000256" key="11">
    <source>
        <dbReference type="ARBA" id="ARBA00022741"/>
    </source>
</evidence>
<dbReference type="Gene3D" id="2.40.50.140">
    <property type="entry name" value="Nucleic acid-binding proteins"/>
    <property type="match status" value="1"/>
</dbReference>
<dbReference type="InterPro" id="IPR033714">
    <property type="entry name" value="tRNA_bind_bactPheRS"/>
</dbReference>
<comment type="catalytic activity">
    <reaction evidence="18">
        <text>tRNA(Phe) + L-phenylalanine + ATP = L-phenylalanyl-tRNA(Phe) + AMP + diphosphate + H(+)</text>
        <dbReference type="Rhea" id="RHEA:19413"/>
        <dbReference type="Rhea" id="RHEA-COMP:9668"/>
        <dbReference type="Rhea" id="RHEA-COMP:9699"/>
        <dbReference type="ChEBI" id="CHEBI:15378"/>
        <dbReference type="ChEBI" id="CHEBI:30616"/>
        <dbReference type="ChEBI" id="CHEBI:33019"/>
        <dbReference type="ChEBI" id="CHEBI:58095"/>
        <dbReference type="ChEBI" id="CHEBI:78442"/>
        <dbReference type="ChEBI" id="CHEBI:78531"/>
        <dbReference type="ChEBI" id="CHEBI:456215"/>
        <dbReference type="EC" id="6.1.1.20"/>
    </reaction>
</comment>
<dbReference type="InterPro" id="IPR004532">
    <property type="entry name" value="Phe-tRNA-ligase_IIc_bsu_bact"/>
</dbReference>
<evidence type="ECO:0000256" key="8">
    <source>
        <dbReference type="ARBA" id="ARBA00022555"/>
    </source>
</evidence>
<dbReference type="InterPro" id="IPR002547">
    <property type="entry name" value="tRNA-bd_dom"/>
</dbReference>
<keyword evidence="14" id="KW-0694">RNA-binding</keyword>
<accession>A0A1J5R6H8</accession>
<evidence type="ECO:0000259" key="21">
    <source>
        <dbReference type="PROSITE" id="PS51483"/>
    </source>
</evidence>
<dbReference type="SUPFAM" id="SSF56037">
    <property type="entry name" value="PheT/TilS domain"/>
    <property type="match status" value="1"/>
</dbReference>
<evidence type="ECO:0000256" key="13">
    <source>
        <dbReference type="ARBA" id="ARBA00022842"/>
    </source>
</evidence>
<dbReference type="GO" id="GO:0000287">
    <property type="term" value="F:magnesium ion binding"/>
    <property type="evidence" value="ECO:0007669"/>
    <property type="project" value="InterPro"/>
</dbReference>
<evidence type="ECO:0000256" key="3">
    <source>
        <dbReference type="ARBA" id="ARBA00008653"/>
    </source>
</evidence>
<dbReference type="PROSITE" id="PS51447">
    <property type="entry name" value="FDX_ACB"/>
    <property type="match status" value="1"/>
</dbReference>
<keyword evidence="12" id="KW-0067">ATP-binding</keyword>
<keyword evidence="9 22" id="KW-0436">Ligase</keyword>
<dbReference type="InterPro" id="IPR005147">
    <property type="entry name" value="tRNA_synthase_B5-dom"/>
</dbReference>
<dbReference type="NCBIfam" id="NF045760">
    <property type="entry name" value="YtpR"/>
    <property type="match status" value="1"/>
</dbReference>
<dbReference type="Pfam" id="PF03147">
    <property type="entry name" value="FDX-ACB"/>
    <property type="match status" value="1"/>
</dbReference>
<dbReference type="InterPro" id="IPR041616">
    <property type="entry name" value="PheRS_beta_core"/>
</dbReference>
<name>A0A1J5R6H8_9ZZZZ</name>
<feature type="domain" description="TRNA-binding" evidence="19">
    <location>
        <begin position="39"/>
        <end position="154"/>
    </location>
</feature>
<dbReference type="PROSITE" id="PS50886">
    <property type="entry name" value="TRBD"/>
    <property type="match status" value="1"/>
</dbReference>
<dbReference type="SUPFAM" id="SSF54991">
    <property type="entry name" value="Anticodon-binding domain of PheRS"/>
    <property type="match status" value="1"/>
</dbReference>
<evidence type="ECO:0000256" key="1">
    <source>
        <dbReference type="ARBA" id="ARBA00001946"/>
    </source>
</evidence>
<dbReference type="GO" id="GO:0000049">
    <property type="term" value="F:tRNA binding"/>
    <property type="evidence" value="ECO:0007669"/>
    <property type="project" value="UniProtKB-KW"/>
</dbReference>
<dbReference type="FunFam" id="3.30.56.10:FF:000002">
    <property type="entry name" value="Phenylalanine--tRNA ligase beta subunit"/>
    <property type="match status" value="1"/>
</dbReference>
<dbReference type="InterPro" id="IPR020825">
    <property type="entry name" value="Phe-tRNA_synthase-like_B3/B4"/>
</dbReference>
<keyword evidence="15" id="KW-0648">Protein biosynthesis</keyword>
<dbReference type="InterPro" id="IPR012340">
    <property type="entry name" value="NA-bd_OB-fold"/>
</dbReference>
<dbReference type="Pfam" id="PF17759">
    <property type="entry name" value="tRNA_synthFbeta"/>
    <property type="match status" value="1"/>
</dbReference>
<dbReference type="InterPro" id="IPR005146">
    <property type="entry name" value="B3/B4_tRNA-bd"/>
</dbReference>
<dbReference type="PANTHER" id="PTHR10947:SF0">
    <property type="entry name" value="PHENYLALANINE--TRNA LIGASE BETA SUBUNIT"/>
    <property type="match status" value="1"/>
</dbReference>
<dbReference type="Gene3D" id="3.30.56.10">
    <property type="match status" value="2"/>
</dbReference>
<dbReference type="GO" id="GO:0006432">
    <property type="term" value="P:phenylalanyl-tRNA aminoacylation"/>
    <property type="evidence" value="ECO:0007669"/>
    <property type="project" value="InterPro"/>
</dbReference>
<comment type="similarity">
    <text evidence="3">Belongs to the phenylalanyl-tRNA synthetase beta subunit family. Type 1 subfamily.</text>
</comment>
<dbReference type="SUPFAM" id="SSF50249">
    <property type="entry name" value="Nucleic acid-binding proteins"/>
    <property type="match status" value="1"/>
</dbReference>
<evidence type="ECO:0000256" key="6">
    <source>
        <dbReference type="ARBA" id="ARBA00017032"/>
    </source>
</evidence>
<dbReference type="Gene3D" id="3.30.70.380">
    <property type="entry name" value="Ferrodoxin-fold anticodon-binding domain"/>
    <property type="match status" value="1"/>
</dbReference>
<dbReference type="CDD" id="cd00769">
    <property type="entry name" value="PheRS_beta_core"/>
    <property type="match status" value="1"/>
</dbReference>
<dbReference type="InterPro" id="IPR005121">
    <property type="entry name" value="Fdx_antiC-bd"/>
</dbReference>
<evidence type="ECO:0000256" key="2">
    <source>
        <dbReference type="ARBA" id="ARBA00004496"/>
    </source>
</evidence>
<dbReference type="InterPro" id="IPR045060">
    <property type="entry name" value="Phe-tRNA-ligase_IIc_bsu"/>
</dbReference>
<dbReference type="SMART" id="SM00873">
    <property type="entry name" value="B3_4"/>
    <property type="match status" value="1"/>
</dbReference>
<evidence type="ECO:0000256" key="5">
    <source>
        <dbReference type="ARBA" id="ARBA00012814"/>
    </source>
</evidence>
<evidence type="ECO:0000256" key="15">
    <source>
        <dbReference type="ARBA" id="ARBA00022917"/>
    </source>
</evidence>
<dbReference type="EMBL" id="MLJW01000411">
    <property type="protein sequence ID" value="OIQ87655.1"/>
    <property type="molecule type" value="Genomic_DNA"/>
</dbReference>
<evidence type="ECO:0000256" key="16">
    <source>
        <dbReference type="ARBA" id="ARBA00023146"/>
    </source>
</evidence>
<comment type="caution">
    <text evidence="22">The sequence shown here is derived from an EMBL/GenBank/DDBJ whole genome shotgun (WGS) entry which is preliminary data.</text>
</comment>